<name>A0A1M6KTM5_9BRAD</name>
<dbReference type="EMBL" id="LT670844">
    <property type="protein sequence ID" value="SHJ62327.1"/>
    <property type="molecule type" value="Genomic_DNA"/>
</dbReference>
<proteinExistence type="predicted"/>
<organism evidence="1 2">
    <name type="scientific">Bradyrhizobium lablabi</name>
    <dbReference type="NCBI Taxonomy" id="722472"/>
    <lineage>
        <taxon>Bacteria</taxon>
        <taxon>Pseudomonadati</taxon>
        <taxon>Pseudomonadota</taxon>
        <taxon>Alphaproteobacteria</taxon>
        <taxon>Hyphomicrobiales</taxon>
        <taxon>Nitrobacteraceae</taxon>
        <taxon>Bradyrhizobium</taxon>
    </lineage>
</organism>
<protein>
    <submittedName>
        <fullName evidence="1">Uncharacterized protein</fullName>
    </submittedName>
</protein>
<dbReference type="AlphaFoldDB" id="A0A1M6KTM5"/>
<reference evidence="1 2" key="1">
    <citation type="submission" date="2016-11" db="EMBL/GenBank/DDBJ databases">
        <authorList>
            <person name="Jaros S."/>
            <person name="Januszkiewicz K."/>
            <person name="Wedrychowicz H."/>
        </authorList>
    </citation>
    <scope>NUCLEOTIDE SEQUENCE [LARGE SCALE GENOMIC DNA]</scope>
    <source>
        <strain evidence="1 2">GAS499</strain>
    </source>
</reference>
<accession>A0A1M6KTM5</accession>
<gene>
    <name evidence="1" type="ORF">SAMN05444159_1077</name>
</gene>
<sequence>MCDYSLHAMASRPAKVGETLVTTTFPRTSTRGFAAEGEPGVAVCLLPGTELAFEQDVKYDQGWIWTRTTSFRVAKFAVVEPNVPHRHHDAIEFPDGSNVLVTLLAEGQRATVLQLPVVHQISGRTKKAEEHGSTPAAAALAAGRSCEAPAMPSGVSAMKPEASAVTFFRPGTAGSP</sequence>
<evidence type="ECO:0000313" key="2">
    <source>
        <dbReference type="Proteomes" id="UP000189935"/>
    </source>
</evidence>
<evidence type="ECO:0000313" key="1">
    <source>
        <dbReference type="EMBL" id="SHJ62327.1"/>
    </source>
</evidence>
<dbReference type="Proteomes" id="UP000189935">
    <property type="component" value="Chromosome I"/>
</dbReference>